<dbReference type="Proteomes" id="UP000887013">
    <property type="component" value="Unassembled WGS sequence"/>
</dbReference>
<gene>
    <name evidence="2" type="ORF">NPIL_411141</name>
</gene>
<evidence type="ECO:0000313" key="3">
    <source>
        <dbReference type="Proteomes" id="UP000887013"/>
    </source>
</evidence>
<feature type="compositionally biased region" description="Basic and acidic residues" evidence="1">
    <location>
        <begin position="26"/>
        <end position="36"/>
    </location>
</feature>
<feature type="region of interest" description="Disordered" evidence="1">
    <location>
        <begin position="25"/>
        <end position="61"/>
    </location>
</feature>
<proteinExistence type="predicted"/>
<reference evidence="2" key="1">
    <citation type="submission" date="2020-08" db="EMBL/GenBank/DDBJ databases">
        <title>Multicomponent nature underlies the extraordinary mechanical properties of spider dragline silk.</title>
        <authorList>
            <person name="Kono N."/>
            <person name="Nakamura H."/>
            <person name="Mori M."/>
            <person name="Yoshida Y."/>
            <person name="Ohtoshi R."/>
            <person name="Malay A.D."/>
            <person name="Moran D.A.P."/>
            <person name="Tomita M."/>
            <person name="Numata K."/>
            <person name="Arakawa K."/>
        </authorList>
    </citation>
    <scope>NUCLEOTIDE SEQUENCE</scope>
</reference>
<dbReference type="EMBL" id="BMAW01045360">
    <property type="protein sequence ID" value="GFS49383.1"/>
    <property type="molecule type" value="Genomic_DNA"/>
</dbReference>
<evidence type="ECO:0000313" key="2">
    <source>
        <dbReference type="EMBL" id="GFS49383.1"/>
    </source>
</evidence>
<accession>A0A8X6IK65</accession>
<name>A0A8X6IK65_NEPPI</name>
<comment type="caution">
    <text evidence="2">The sequence shown here is derived from an EMBL/GenBank/DDBJ whole genome shotgun (WGS) entry which is preliminary data.</text>
</comment>
<protein>
    <submittedName>
        <fullName evidence="2">Uncharacterized protein</fullName>
    </submittedName>
</protein>
<organism evidence="2 3">
    <name type="scientific">Nephila pilipes</name>
    <name type="common">Giant wood spider</name>
    <name type="synonym">Nephila maculata</name>
    <dbReference type="NCBI Taxonomy" id="299642"/>
    <lineage>
        <taxon>Eukaryota</taxon>
        <taxon>Metazoa</taxon>
        <taxon>Ecdysozoa</taxon>
        <taxon>Arthropoda</taxon>
        <taxon>Chelicerata</taxon>
        <taxon>Arachnida</taxon>
        <taxon>Araneae</taxon>
        <taxon>Araneomorphae</taxon>
        <taxon>Entelegynae</taxon>
        <taxon>Araneoidea</taxon>
        <taxon>Nephilidae</taxon>
        <taxon>Nephila</taxon>
    </lineage>
</organism>
<dbReference type="AlphaFoldDB" id="A0A8X6IK65"/>
<sequence>MRTQAEAMKTVVRYIVQTTSARVKKEKNWGNREKKVTFPKGVGKTPRRNHPAGNPREGRSVNRAFESTTAEELSEDLIEESNTQDIMHSMTSMKLREALKIYPSLKDAILQSKTTTKKTTFQLPYR</sequence>
<keyword evidence="3" id="KW-1185">Reference proteome</keyword>
<evidence type="ECO:0000256" key="1">
    <source>
        <dbReference type="SAM" id="MobiDB-lite"/>
    </source>
</evidence>